<dbReference type="EnsemblProtists" id="PYU1_T002419">
    <property type="protein sequence ID" value="PYU1_T002419"/>
    <property type="gene ID" value="PYU1_G002416"/>
</dbReference>
<keyword evidence="3" id="KW-1185">Reference proteome</keyword>
<sequence>MTKGTKFTEIEKGEITGLRTAEWTFAAIGKRLGYLPTGVSNFWRNQNSYGKKKRLGRPKKVSAHRSRGEKGGDDG</sequence>
<dbReference type="Proteomes" id="UP000019132">
    <property type="component" value="Unassembled WGS sequence"/>
</dbReference>
<accession>K3WBS8</accession>
<evidence type="ECO:0000313" key="2">
    <source>
        <dbReference type="EnsemblProtists" id="PYU1_T002419"/>
    </source>
</evidence>
<reference evidence="2" key="3">
    <citation type="submission" date="2014-11" db="UniProtKB">
        <authorList>
            <consortium name="EnsemblProtists"/>
        </authorList>
    </citation>
    <scope>IDENTIFICATION</scope>
    <source>
        <strain evidence="2">DAOM BR144</strain>
    </source>
</reference>
<organism evidence="2 3">
    <name type="scientific">Globisporangium ultimum (strain ATCC 200006 / CBS 805.95 / DAOM BR144)</name>
    <name type="common">Pythium ultimum</name>
    <dbReference type="NCBI Taxonomy" id="431595"/>
    <lineage>
        <taxon>Eukaryota</taxon>
        <taxon>Sar</taxon>
        <taxon>Stramenopiles</taxon>
        <taxon>Oomycota</taxon>
        <taxon>Peronosporomycetes</taxon>
        <taxon>Pythiales</taxon>
        <taxon>Pythiaceae</taxon>
        <taxon>Globisporangium</taxon>
    </lineage>
</organism>
<dbReference type="VEuPathDB" id="FungiDB:PYU1_G002416"/>
<reference evidence="3" key="2">
    <citation type="submission" date="2010-04" db="EMBL/GenBank/DDBJ databases">
        <authorList>
            <person name="Buell R."/>
            <person name="Hamilton J."/>
            <person name="Hostetler J."/>
        </authorList>
    </citation>
    <scope>NUCLEOTIDE SEQUENCE [LARGE SCALE GENOMIC DNA]</scope>
    <source>
        <strain evidence="3">DAOM:BR144</strain>
    </source>
</reference>
<reference evidence="3" key="1">
    <citation type="journal article" date="2010" name="Genome Biol.">
        <title>Genome sequence of the necrotrophic plant pathogen Pythium ultimum reveals original pathogenicity mechanisms and effector repertoire.</title>
        <authorList>
            <person name="Levesque C.A."/>
            <person name="Brouwer H."/>
            <person name="Cano L."/>
            <person name="Hamilton J.P."/>
            <person name="Holt C."/>
            <person name="Huitema E."/>
            <person name="Raffaele S."/>
            <person name="Robideau G.P."/>
            <person name="Thines M."/>
            <person name="Win J."/>
            <person name="Zerillo M.M."/>
            <person name="Beakes G.W."/>
            <person name="Boore J.L."/>
            <person name="Busam D."/>
            <person name="Dumas B."/>
            <person name="Ferriera S."/>
            <person name="Fuerstenberg S.I."/>
            <person name="Gachon C.M."/>
            <person name="Gaulin E."/>
            <person name="Govers F."/>
            <person name="Grenville-Briggs L."/>
            <person name="Horner N."/>
            <person name="Hostetler J."/>
            <person name="Jiang R.H."/>
            <person name="Johnson J."/>
            <person name="Krajaejun T."/>
            <person name="Lin H."/>
            <person name="Meijer H.J."/>
            <person name="Moore B."/>
            <person name="Morris P."/>
            <person name="Phuntmart V."/>
            <person name="Puiu D."/>
            <person name="Shetty J."/>
            <person name="Stajich J.E."/>
            <person name="Tripathy S."/>
            <person name="Wawra S."/>
            <person name="van West P."/>
            <person name="Whitty B.R."/>
            <person name="Coutinho P.M."/>
            <person name="Henrissat B."/>
            <person name="Martin F."/>
            <person name="Thomas P.D."/>
            <person name="Tyler B.M."/>
            <person name="De Vries R.P."/>
            <person name="Kamoun S."/>
            <person name="Yandell M."/>
            <person name="Tisserat N."/>
            <person name="Buell C.R."/>
        </authorList>
    </citation>
    <scope>NUCLEOTIDE SEQUENCE</scope>
    <source>
        <strain evidence="3">DAOM:BR144</strain>
    </source>
</reference>
<dbReference type="AlphaFoldDB" id="K3WBS8"/>
<evidence type="ECO:0008006" key="4">
    <source>
        <dbReference type="Google" id="ProtNLM"/>
    </source>
</evidence>
<dbReference type="InParanoid" id="K3WBS8"/>
<feature type="compositionally biased region" description="Basic and acidic residues" evidence="1">
    <location>
        <begin position="66"/>
        <end position="75"/>
    </location>
</feature>
<dbReference type="Gene3D" id="1.10.10.60">
    <property type="entry name" value="Homeodomain-like"/>
    <property type="match status" value="1"/>
</dbReference>
<feature type="region of interest" description="Disordered" evidence="1">
    <location>
        <begin position="43"/>
        <end position="75"/>
    </location>
</feature>
<name>K3WBS8_GLOUD</name>
<evidence type="ECO:0000313" key="3">
    <source>
        <dbReference type="Proteomes" id="UP000019132"/>
    </source>
</evidence>
<feature type="compositionally biased region" description="Basic residues" evidence="1">
    <location>
        <begin position="50"/>
        <end position="65"/>
    </location>
</feature>
<dbReference type="HOGENOM" id="CLU_2676546_0_0_1"/>
<protein>
    <recommendedName>
        <fullName evidence="4">Tc3 transposase DNA binding domain-containing protein</fullName>
    </recommendedName>
</protein>
<proteinExistence type="predicted"/>
<evidence type="ECO:0000256" key="1">
    <source>
        <dbReference type="SAM" id="MobiDB-lite"/>
    </source>
</evidence>